<protein>
    <submittedName>
        <fullName evidence="1">Uncharacterized protein</fullName>
    </submittedName>
</protein>
<proteinExistence type="predicted"/>
<sequence>MSMGHRPSLNANALQQSTKYEDFKIMLI</sequence>
<dbReference type="AlphaFoldDB" id="A0A0E9TXG9"/>
<dbReference type="EMBL" id="GBXM01050405">
    <property type="protein sequence ID" value="JAH58172.1"/>
    <property type="molecule type" value="Transcribed_RNA"/>
</dbReference>
<name>A0A0E9TXG9_ANGAN</name>
<accession>A0A0E9TXG9</accession>
<reference evidence="1" key="2">
    <citation type="journal article" date="2015" name="Fish Shellfish Immunol.">
        <title>Early steps in the European eel (Anguilla anguilla)-Vibrio vulnificus interaction in the gills: Role of the RtxA13 toxin.</title>
        <authorList>
            <person name="Callol A."/>
            <person name="Pajuelo D."/>
            <person name="Ebbesson L."/>
            <person name="Teles M."/>
            <person name="MacKenzie S."/>
            <person name="Amaro C."/>
        </authorList>
    </citation>
    <scope>NUCLEOTIDE SEQUENCE</scope>
</reference>
<evidence type="ECO:0000313" key="1">
    <source>
        <dbReference type="EMBL" id="JAH58172.1"/>
    </source>
</evidence>
<organism evidence="1">
    <name type="scientific">Anguilla anguilla</name>
    <name type="common">European freshwater eel</name>
    <name type="synonym">Muraena anguilla</name>
    <dbReference type="NCBI Taxonomy" id="7936"/>
    <lineage>
        <taxon>Eukaryota</taxon>
        <taxon>Metazoa</taxon>
        <taxon>Chordata</taxon>
        <taxon>Craniata</taxon>
        <taxon>Vertebrata</taxon>
        <taxon>Euteleostomi</taxon>
        <taxon>Actinopterygii</taxon>
        <taxon>Neopterygii</taxon>
        <taxon>Teleostei</taxon>
        <taxon>Anguilliformes</taxon>
        <taxon>Anguillidae</taxon>
        <taxon>Anguilla</taxon>
    </lineage>
</organism>
<reference evidence="1" key="1">
    <citation type="submission" date="2014-11" db="EMBL/GenBank/DDBJ databases">
        <authorList>
            <person name="Amaro Gonzalez C."/>
        </authorList>
    </citation>
    <scope>NUCLEOTIDE SEQUENCE</scope>
</reference>